<dbReference type="RefSeq" id="WP_311835111.1">
    <property type="nucleotide sequence ID" value="NZ_JARQBJ010000002.1"/>
</dbReference>
<dbReference type="InterPro" id="IPR013783">
    <property type="entry name" value="Ig-like_fold"/>
</dbReference>
<dbReference type="InterPro" id="IPR002772">
    <property type="entry name" value="Glyco_hydro_3_C"/>
</dbReference>
<proteinExistence type="inferred from homology"/>
<evidence type="ECO:0000256" key="1">
    <source>
        <dbReference type="ARBA" id="ARBA00000448"/>
    </source>
</evidence>
<dbReference type="SUPFAM" id="SSF51445">
    <property type="entry name" value="(Trans)glycosidases"/>
    <property type="match status" value="1"/>
</dbReference>
<evidence type="ECO:0000256" key="5">
    <source>
        <dbReference type="ARBA" id="ARBA00022801"/>
    </source>
</evidence>
<keyword evidence="4" id="KW-0732">Signal</keyword>
<evidence type="ECO:0000259" key="8">
    <source>
        <dbReference type="SMART" id="SM01217"/>
    </source>
</evidence>
<sequence>MKEQALREVLDSLTLEEKVGQLVQVTPDFFDASGAITGPMLEWTMSNQERYQIGSVLGTTEASQVREIQAQYLAQSRHKIPLLFMADVIHGYREIFPIPLALASSFDEELVQAVAHASAKEAAGEGIHVTFSPMADYVKDPRWGRVLESNGEDPLLSQRLTAAYVKGYQGDNLQDESSLAACVKHFIGYGAAEGGRDYNTVDFSDLVMYQDYLPSFRSALAAGAKLVMTAFNSVRGVPVSGNQSLIQQVLREDLAFDGVLISDWAAIQELIAHRVAENQKEAATMAFKATVDMDMMTSCYQRELATIVTEQCLEPELDEAVWRVLTLKNELGLFENPYRGLDKLVATAELQEQAFEAAVKSAVLLKNEQVLPLQKNEKVLLVGTKVATGDLLGAWSCVGDTAQTTSLASVFQTEFTQLTSIPLAADARDLAEKWPKIQTAALAADKVVIAVGEAGDEAGEAASKTSLRLKPQEIELIQQLSQLNQHCIGVIFSGRPLVLTEVVDHLQGIIAPFFLGSQTSGALAALLSGRRDFSGRLAMGFPRHEGQLPYSYREMSTGRPETAANHGQRYLSNYLDEENDALYPFGYGLSYNTWEYQDITLSQEPLTKDTPISLRLTITNQGTQNGSENVQLYFTDGVAQVIRPKIELLDWQLVSLAPGESQEICFVIHSDQLAYVHQDLRRYPDSGTFQLHLGKNSREILASFTVEL</sequence>
<dbReference type="InterPro" id="IPR051915">
    <property type="entry name" value="Cellulose_Degrad_GH3"/>
</dbReference>
<evidence type="ECO:0000256" key="4">
    <source>
        <dbReference type="ARBA" id="ARBA00022729"/>
    </source>
</evidence>
<dbReference type="Gene3D" id="3.20.20.300">
    <property type="entry name" value="Glycoside hydrolase, family 3, N-terminal domain"/>
    <property type="match status" value="1"/>
</dbReference>
<dbReference type="Gene3D" id="2.60.40.10">
    <property type="entry name" value="Immunoglobulins"/>
    <property type="match status" value="1"/>
</dbReference>
<dbReference type="EMBL" id="JARQBJ010000002">
    <property type="protein sequence ID" value="MDT2809681.1"/>
    <property type="molecule type" value="Genomic_DNA"/>
</dbReference>
<accession>A0AAW8TTS0</accession>
<name>A0AAW8TTS0_9ENTE</name>
<keyword evidence="6 7" id="KW-0326">Glycosidase</keyword>
<comment type="catalytic activity">
    <reaction evidence="1">
        <text>Hydrolysis of terminal, non-reducing beta-D-glucosyl residues with release of beta-D-glucose.</text>
        <dbReference type="EC" id="3.2.1.21"/>
    </reaction>
</comment>
<evidence type="ECO:0000313" key="9">
    <source>
        <dbReference type="EMBL" id="MDT2809681.1"/>
    </source>
</evidence>
<dbReference type="SUPFAM" id="SSF52279">
    <property type="entry name" value="Beta-D-glucan exohydrolase, C-terminal domain"/>
    <property type="match status" value="1"/>
</dbReference>
<dbReference type="Pfam" id="PF14310">
    <property type="entry name" value="Fn3-like"/>
    <property type="match status" value="1"/>
</dbReference>
<comment type="caution">
    <text evidence="9">The sequence shown here is derived from an EMBL/GenBank/DDBJ whole genome shotgun (WGS) entry which is preliminary data.</text>
</comment>
<organism evidence="9 10">
    <name type="scientific">Enterococcus asini</name>
    <dbReference type="NCBI Taxonomy" id="57732"/>
    <lineage>
        <taxon>Bacteria</taxon>
        <taxon>Bacillati</taxon>
        <taxon>Bacillota</taxon>
        <taxon>Bacilli</taxon>
        <taxon>Lactobacillales</taxon>
        <taxon>Enterococcaceae</taxon>
        <taxon>Enterococcus</taxon>
    </lineage>
</organism>
<dbReference type="GO" id="GO:0008422">
    <property type="term" value="F:beta-glucosidase activity"/>
    <property type="evidence" value="ECO:0007669"/>
    <property type="project" value="UniProtKB-EC"/>
</dbReference>
<dbReference type="Pfam" id="PF00933">
    <property type="entry name" value="Glyco_hydro_3"/>
    <property type="match status" value="1"/>
</dbReference>
<dbReference type="InterPro" id="IPR001764">
    <property type="entry name" value="Glyco_hydro_3_N"/>
</dbReference>
<dbReference type="InterPro" id="IPR019800">
    <property type="entry name" value="Glyco_hydro_3_AS"/>
</dbReference>
<comment type="similarity">
    <text evidence="2 7">Belongs to the glycosyl hydrolase 3 family.</text>
</comment>
<dbReference type="PROSITE" id="PS00775">
    <property type="entry name" value="GLYCOSYL_HYDROL_F3"/>
    <property type="match status" value="1"/>
</dbReference>
<evidence type="ECO:0000256" key="6">
    <source>
        <dbReference type="ARBA" id="ARBA00023295"/>
    </source>
</evidence>
<dbReference type="SMART" id="SM01217">
    <property type="entry name" value="Fn3_like"/>
    <property type="match status" value="1"/>
</dbReference>
<gene>
    <name evidence="9" type="ORF">P7H43_04235</name>
</gene>
<dbReference type="InterPro" id="IPR017853">
    <property type="entry name" value="GH"/>
</dbReference>
<keyword evidence="5 7" id="KW-0378">Hydrolase</keyword>
<dbReference type="InterPro" id="IPR036881">
    <property type="entry name" value="Glyco_hydro_3_C_sf"/>
</dbReference>
<dbReference type="EC" id="3.2.1.21" evidence="3"/>
<dbReference type="InterPro" id="IPR036962">
    <property type="entry name" value="Glyco_hydro_3_N_sf"/>
</dbReference>
<dbReference type="Proteomes" id="UP001256711">
    <property type="component" value="Unassembled WGS sequence"/>
</dbReference>
<dbReference type="GO" id="GO:0009251">
    <property type="term" value="P:glucan catabolic process"/>
    <property type="evidence" value="ECO:0007669"/>
    <property type="project" value="TreeGrafter"/>
</dbReference>
<dbReference type="Pfam" id="PF01915">
    <property type="entry name" value="Glyco_hydro_3_C"/>
    <property type="match status" value="1"/>
</dbReference>
<evidence type="ECO:0000313" key="10">
    <source>
        <dbReference type="Proteomes" id="UP001256711"/>
    </source>
</evidence>
<evidence type="ECO:0000256" key="2">
    <source>
        <dbReference type="ARBA" id="ARBA00005336"/>
    </source>
</evidence>
<dbReference type="PANTHER" id="PTHR30620">
    <property type="entry name" value="PERIPLASMIC BETA-GLUCOSIDASE-RELATED"/>
    <property type="match status" value="1"/>
</dbReference>
<feature type="domain" description="Fibronectin type III-like" evidence="8">
    <location>
        <begin position="628"/>
        <end position="697"/>
    </location>
</feature>
<dbReference type="PANTHER" id="PTHR30620:SF16">
    <property type="entry name" value="LYSOSOMAL BETA GLUCOSIDASE"/>
    <property type="match status" value="1"/>
</dbReference>
<dbReference type="InterPro" id="IPR026891">
    <property type="entry name" value="Fn3-like"/>
</dbReference>
<dbReference type="PRINTS" id="PR00133">
    <property type="entry name" value="GLHYDRLASE3"/>
</dbReference>
<dbReference type="Gene3D" id="3.40.50.1700">
    <property type="entry name" value="Glycoside hydrolase family 3 C-terminal domain"/>
    <property type="match status" value="1"/>
</dbReference>
<protein>
    <recommendedName>
        <fullName evidence="3">beta-glucosidase</fullName>
        <ecNumber evidence="3">3.2.1.21</ecNumber>
    </recommendedName>
</protein>
<evidence type="ECO:0000256" key="7">
    <source>
        <dbReference type="RuleBase" id="RU361161"/>
    </source>
</evidence>
<evidence type="ECO:0000256" key="3">
    <source>
        <dbReference type="ARBA" id="ARBA00012744"/>
    </source>
</evidence>
<reference evidence="9" key="1">
    <citation type="submission" date="2023-03" db="EMBL/GenBank/DDBJ databases">
        <authorList>
            <person name="Shen W."/>
            <person name="Cai J."/>
        </authorList>
    </citation>
    <scope>NUCLEOTIDE SEQUENCE</scope>
    <source>
        <strain evidence="9">B226-2</strain>
    </source>
</reference>
<dbReference type="AlphaFoldDB" id="A0AAW8TTS0"/>